<feature type="region of interest" description="Disordered" evidence="3">
    <location>
        <begin position="1"/>
        <end position="42"/>
    </location>
</feature>
<evidence type="ECO:0000256" key="1">
    <source>
        <dbReference type="ARBA" id="ARBA00022443"/>
    </source>
</evidence>
<dbReference type="SMART" id="SM00326">
    <property type="entry name" value="SH3"/>
    <property type="match status" value="1"/>
</dbReference>
<feature type="compositionally biased region" description="Acidic residues" evidence="3">
    <location>
        <begin position="76"/>
        <end position="88"/>
    </location>
</feature>
<feature type="domain" description="SH3" evidence="4">
    <location>
        <begin position="108"/>
        <end position="169"/>
    </location>
</feature>
<feature type="region of interest" description="Disordered" evidence="3">
    <location>
        <begin position="76"/>
        <end position="96"/>
    </location>
</feature>
<dbReference type="OMA" id="PFYLTHM"/>
<feature type="compositionally biased region" description="Polar residues" evidence="3">
    <location>
        <begin position="1"/>
        <end position="11"/>
    </location>
</feature>
<dbReference type="SUPFAM" id="SSF50044">
    <property type="entry name" value="SH3-domain"/>
    <property type="match status" value="1"/>
</dbReference>
<gene>
    <name evidence="5" type="primary">NCAS0B03360</name>
    <name evidence="5" type="ordered locus">NCAS_0B03360</name>
</gene>
<dbReference type="InParanoid" id="G0VBU4"/>
<evidence type="ECO:0000259" key="4">
    <source>
        <dbReference type="PROSITE" id="PS50002"/>
    </source>
</evidence>
<keyword evidence="1 2" id="KW-0728">SH3 domain</keyword>
<organism evidence="5 6">
    <name type="scientific">Naumovozyma castellii</name>
    <name type="common">Yeast</name>
    <name type="synonym">Saccharomyces castellii</name>
    <dbReference type="NCBI Taxonomy" id="27288"/>
    <lineage>
        <taxon>Eukaryota</taxon>
        <taxon>Fungi</taxon>
        <taxon>Dikarya</taxon>
        <taxon>Ascomycota</taxon>
        <taxon>Saccharomycotina</taxon>
        <taxon>Saccharomycetes</taxon>
        <taxon>Saccharomycetales</taxon>
        <taxon>Saccharomycetaceae</taxon>
        <taxon>Naumovozyma</taxon>
    </lineage>
</organism>
<evidence type="ECO:0000256" key="3">
    <source>
        <dbReference type="SAM" id="MobiDB-lite"/>
    </source>
</evidence>
<dbReference type="GO" id="GO:0071852">
    <property type="term" value="P:fungal-type cell wall organization or biogenesis"/>
    <property type="evidence" value="ECO:0007669"/>
    <property type="project" value="EnsemblFungi"/>
</dbReference>
<dbReference type="HOGENOM" id="CLU_069841_1_0_1"/>
<dbReference type="eggNOG" id="ENOG502RZ32">
    <property type="taxonomic scope" value="Eukaryota"/>
</dbReference>
<evidence type="ECO:0000313" key="5">
    <source>
        <dbReference type="EMBL" id="CCC68420.1"/>
    </source>
</evidence>
<feature type="compositionally biased region" description="Basic and acidic residues" evidence="3">
    <location>
        <begin position="24"/>
        <end position="33"/>
    </location>
</feature>
<dbReference type="GeneID" id="96901980"/>
<accession>G0VBU4</accession>
<dbReference type="PROSITE" id="PS50002">
    <property type="entry name" value="SH3"/>
    <property type="match status" value="1"/>
</dbReference>
<sequence>MSNPDNISKMESNGEEVQTAIKLQQEKSGKDTQIEMEPATQDYADNSTIGYISIKDFAYDESNPLHHGYFEEDLEQDVNNDNNDDDETHTDGDDLYKRQSVVLPNDYVVNQWAVAIYDFVPENENELDLKENDIVFISYKHGQGWLVAENEARTKTGLVPEEFVSYLQPEEEADMLHEDKARPFYLTHMITNNMEVPVEADSRTNAVKLKNDDDDDEWEDVEQLNTGVGKLNI</sequence>
<dbReference type="Pfam" id="PF00018">
    <property type="entry name" value="SH3_1"/>
    <property type="match status" value="1"/>
</dbReference>
<keyword evidence="6" id="KW-1185">Reference proteome</keyword>
<dbReference type="GO" id="GO:0030674">
    <property type="term" value="F:protein-macromolecule adaptor activity"/>
    <property type="evidence" value="ECO:0007669"/>
    <property type="project" value="EnsemblFungi"/>
</dbReference>
<evidence type="ECO:0000256" key="2">
    <source>
        <dbReference type="PROSITE-ProRule" id="PRU00192"/>
    </source>
</evidence>
<dbReference type="FunFam" id="2.30.30.40:FF:000283">
    <property type="entry name" value="NAP1-binding protein 2"/>
    <property type="match status" value="1"/>
</dbReference>
<proteinExistence type="predicted"/>
<evidence type="ECO:0000313" key="6">
    <source>
        <dbReference type="Proteomes" id="UP000001640"/>
    </source>
</evidence>
<reference key="2">
    <citation type="submission" date="2011-08" db="EMBL/GenBank/DDBJ databases">
        <title>Genome sequence of Naumovozyma castellii.</title>
        <authorList>
            <person name="Gordon J.L."/>
            <person name="Armisen D."/>
            <person name="Proux-Wera E."/>
            <person name="OhEigeartaigh S.S."/>
            <person name="Byrne K.P."/>
            <person name="Wolfe K.H."/>
        </authorList>
    </citation>
    <scope>NUCLEOTIDE SEQUENCE</scope>
    <source>
        <strain>Type strain:CBS 4309</strain>
    </source>
</reference>
<dbReference type="Gene3D" id="2.30.30.40">
    <property type="entry name" value="SH3 Domains"/>
    <property type="match status" value="1"/>
</dbReference>
<dbReference type="Proteomes" id="UP000001640">
    <property type="component" value="Chromosome 2"/>
</dbReference>
<dbReference type="GO" id="GO:0043409">
    <property type="term" value="P:negative regulation of MAPK cascade"/>
    <property type="evidence" value="ECO:0007669"/>
    <property type="project" value="EnsemblFungi"/>
</dbReference>
<name>G0VBU4_NAUCA</name>
<dbReference type="InterPro" id="IPR001452">
    <property type="entry name" value="SH3_domain"/>
</dbReference>
<dbReference type="FunCoup" id="G0VBU4">
    <property type="interactions" value="202"/>
</dbReference>
<dbReference type="KEGG" id="ncs:NCAS_0B03360"/>
<dbReference type="GO" id="GO:0005737">
    <property type="term" value="C:cytoplasm"/>
    <property type="evidence" value="ECO:0007669"/>
    <property type="project" value="EnsemblFungi"/>
</dbReference>
<dbReference type="AlphaFoldDB" id="G0VBU4"/>
<protein>
    <recommendedName>
        <fullName evidence="4">SH3 domain-containing protein</fullName>
    </recommendedName>
</protein>
<dbReference type="EMBL" id="HE576753">
    <property type="protein sequence ID" value="CCC68420.1"/>
    <property type="molecule type" value="Genomic_DNA"/>
</dbReference>
<dbReference type="RefSeq" id="XP_003674794.1">
    <property type="nucleotide sequence ID" value="XM_003674746.1"/>
</dbReference>
<dbReference type="OrthoDB" id="19092at2759"/>
<reference evidence="5 6" key="1">
    <citation type="journal article" date="2011" name="Proc. Natl. Acad. Sci. U.S.A.">
        <title>Evolutionary erosion of yeast sex chromosomes by mating-type switching accidents.</title>
        <authorList>
            <person name="Gordon J.L."/>
            <person name="Armisen D."/>
            <person name="Proux-Wera E."/>
            <person name="Oheigeartaigh S.S."/>
            <person name="Byrne K.P."/>
            <person name="Wolfe K.H."/>
        </authorList>
    </citation>
    <scope>NUCLEOTIDE SEQUENCE [LARGE SCALE GENOMIC DNA]</scope>
    <source>
        <strain evidence="6">ATCC 76901 / BCRC 22586 / CBS 4309 / NBRC 1992 / NRRL Y-12630</strain>
    </source>
</reference>
<dbReference type="InterPro" id="IPR036028">
    <property type="entry name" value="SH3-like_dom_sf"/>
</dbReference>
<dbReference type="STRING" id="1064592.G0VBU4"/>